<protein>
    <submittedName>
        <fullName evidence="5">Transcription initiation at TATA-containing promoter protein</fullName>
    </submittedName>
</protein>
<keyword evidence="1 2" id="KW-0103">Bromodomain</keyword>
<feature type="domain" description="Bromo" evidence="4">
    <location>
        <begin position="188"/>
        <end position="261"/>
    </location>
</feature>
<dbReference type="CDD" id="cd04369">
    <property type="entry name" value="Bromodomain"/>
    <property type="match status" value="1"/>
</dbReference>
<evidence type="ECO:0000256" key="1">
    <source>
        <dbReference type="ARBA" id="ARBA00023117"/>
    </source>
</evidence>
<dbReference type="SUPFAM" id="SSF47370">
    <property type="entry name" value="Bromodomain"/>
    <property type="match status" value="1"/>
</dbReference>
<accession>A0ABR3XHY3</accession>
<feature type="compositionally biased region" description="Basic residues" evidence="3">
    <location>
        <begin position="497"/>
        <end position="509"/>
    </location>
</feature>
<keyword evidence="6" id="KW-1185">Reference proteome</keyword>
<dbReference type="InterPro" id="IPR036427">
    <property type="entry name" value="Bromodomain-like_sf"/>
</dbReference>
<evidence type="ECO:0000313" key="6">
    <source>
        <dbReference type="Proteomes" id="UP001583177"/>
    </source>
</evidence>
<dbReference type="Pfam" id="PF00439">
    <property type="entry name" value="Bromodomain"/>
    <property type="match status" value="1"/>
</dbReference>
<evidence type="ECO:0000313" key="5">
    <source>
        <dbReference type="EMBL" id="KAL1875390.1"/>
    </source>
</evidence>
<feature type="region of interest" description="Disordered" evidence="3">
    <location>
        <begin position="453"/>
        <end position="539"/>
    </location>
</feature>
<dbReference type="EMBL" id="JAWRVE010000019">
    <property type="protein sequence ID" value="KAL1875390.1"/>
    <property type="molecule type" value="Genomic_DNA"/>
</dbReference>
<feature type="compositionally biased region" description="Acidic residues" evidence="3">
    <location>
        <begin position="461"/>
        <end position="475"/>
    </location>
</feature>
<dbReference type="Proteomes" id="UP001583177">
    <property type="component" value="Unassembled WGS sequence"/>
</dbReference>
<organism evidence="5 6">
    <name type="scientific">Diaporthe australafricana</name>
    <dbReference type="NCBI Taxonomy" id="127596"/>
    <lineage>
        <taxon>Eukaryota</taxon>
        <taxon>Fungi</taxon>
        <taxon>Dikarya</taxon>
        <taxon>Ascomycota</taxon>
        <taxon>Pezizomycotina</taxon>
        <taxon>Sordariomycetes</taxon>
        <taxon>Sordariomycetidae</taxon>
        <taxon>Diaporthales</taxon>
        <taxon>Diaporthaceae</taxon>
        <taxon>Diaporthe</taxon>
    </lineage>
</organism>
<evidence type="ECO:0000259" key="4">
    <source>
        <dbReference type="PROSITE" id="PS50014"/>
    </source>
</evidence>
<evidence type="ECO:0000256" key="3">
    <source>
        <dbReference type="SAM" id="MobiDB-lite"/>
    </source>
</evidence>
<dbReference type="SMART" id="SM00297">
    <property type="entry name" value="BROMO"/>
    <property type="match status" value="1"/>
</dbReference>
<dbReference type="InterPro" id="IPR001487">
    <property type="entry name" value="Bromodomain"/>
</dbReference>
<name>A0ABR3XHY3_9PEZI</name>
<dbReference type="Gene3D" id="1.20.920.10">
    <property type="entry name" value="Bromodomain-like"/>
    <property type="match status" value="1"/>
</dbReference>
<proteinExistence type="predicted"/>
<comment type="caution">
    <text evidence="5">The sequence shown here is derived from an EMBL/GenBank/DDBJ whole genome shotgun (WGS) entry which is preliminary data.</text>
</comment>
<sequence>MASSQGLYTPNGKFVSFDDINAILTAVDTGQPIQIHVVSDPAEHCQKRAHLQIQKGSDGSTDTNKFGSNSIKHIGKPHDSLALVNQIQNLQLSDGQILQQVLASSQPEALSELNKARKNNSMIPLVTAKDGRLFSILVERLANNDWGDKYPMELVPDAIRKLNDPTPADDEITAYLNAKLKEILVAVSQTKESCEFRKSVEVLRPKIWENYRAMIAEPVDLSSMHHLLSHNRYPTMADFKRHVDLLQENAERFNGDRNKFIIEAAIKVKAEIYRKMDEIPNEKSVDGRDVHQVRQTIYAYNDDGDDGESSSSMELSGSRAGNREAGYPFLVLPWGRLCVARGAADNEVVKTPYIVAMDVGDGNKGLWMVKDQQTPIGLPDDKVALLDFGGAYNFTIALLAKDIGHWKMRGSRDVQGPMLSWETVEKLVPKFSGNRSVLFDLVGPQQAATAIEKARDIPAESSEDEDSSVSDEEFDVDNHNDNDDESDLDWVPEPALGRKRGASKRRVPYGRREDDDEYQSVRKRTKQATAADHSLGRWN</sequence>
<dbReference type="PROSITE" id="PS50014">
    <property type="entry name" value="BROMODOMAIN_2"/>
    <property type="match status" value="1"/>
</dbReference>
<evidence type="ECO:0000256" key="2">
    <source>
        <dbReference type="PROSITE-ProRule" id="PRU00035"/>
    </source>
</evidence>
<reference evidence="5 6" key="1">
    <citation type="journal article" date="2024" name="IMA Fungus">
        <title>IMA Genome - F19 : A genome assembly and annotation guide to empower mycologists, including annotated draft genome sequences of Ceratocystis pirilliformis, Diaporthe australafricana, Fusarium ophioides, Paecilomyces lecythidis, and Sporothrix stenoceras.</title>
        <authorList>
            <person name="Aylward J."/>
            <person name="Wilson A.M."/>
            <person name="Visagie C.M."/>
            <person name="Spraker J."/>
            <person name="Barnes I."/>
            <person name="Buitendag C."/>
            <person name="Ceriani C."/>
            <person name="Del Mar Angel L."/>
            <person name="du Plessis D."/>
            <person name="Fuchs T."/>
            <person name="Gasser K."/>
            <person name="Kramer D."/>
            <person name="Li W."/>
            <person name="Munsamy K."/>
            <person name="Piso A."/>
            <person name="Price J.L."/>
            <person name="Sonnekus B."/>
            <person name="Thomas C."/>
            <person name="van der Nest A."/>
            <person name="van Dijk A."/>
            <person name="van Heerden A."/>
            <person name="van Vuuren N."/>
            <person name="Yilmaz N."/>
            <person name="Duong T.A."/>
            <person name="van der Merwe N.A."/>
            <person name="Wingfield M.J."/>
            <person name="Wingfield B.D."/>
        </authorList>
    </citation>
    <scope>NUCLEOTIDE SEQUENCE [LARGE SCALE GENOMIC DNA]</scope>
    <source>
        <strain evidence="5 6">CMW 18300</strain>
    </source>
</reference>
<gene>
    <name evidence="5" type="primary">BDF1_1</name>
    <name evidence="5" type="ORF">Daus18300_003129</name>
</gene>